<dbReference type="RefSeq" id="WP_377152173.1">
    <property type="nucleotide sequence ID" value="NZ_JBHSAF010000014.1"/>
</dbReference>
<gene>
    <name evidence="2" type="ORF">ACFOSS_09845</name>
</gene>
<accession>A0ABV8CNK2</accession>
<feature type="signal peptide" evidence="1">
    <location>
        <begin position="1"/>
        <end position="25"/>
    </location>
</feature>
<protein>
    <submittedName>
        <fullName evidence="2">TAXI family TRAP transporter solute-binding subunit</fullName>
    </submittedName>
</protein>
<dbReference type="SUPFAM" id="SSF53850">
    <property type="entry name" value="Periplasmic binding protein-like II"/>
    <property type="match status" value="1"/>
</dbReference>
<keyword evidence="3" id="KW-1185">Reference proteome</keyword>
<reference evidence="3" key="1">
    <citation type="journal article" date="2019" name="Int. J. Syst. Evol. Microbiol.">
        <title>The Global Catalogue of Microorganisms (GCM) 10K type strain sequencing project: providing services to taxonomists for standard genome sequencing and annotation.</title>
        <authorList>
            <consortium name="The Broad Institute Genomics Platform"/>
            <consortium name="The Broad Institute Genome Sequencing Center for Infectious Disease"/>
            <person name="Wu L."/>
            <person name="Ma J."/>
        </authorList>
    </citation>
    <scope>NUCLEOTIDE SEQUENCE [LARGE SCALE GENOMIC DNA]</scope>
    <source>
        <strain evidence="3">CCUG 54939</strain>
    </source>
</reference>
<evidence type="ECO:0000313" key="3">
    <source>
        <dbReference type="Proteomes" id="UP001595692"/>
    </source>
</evidence>
<sequence length="330" mass="35652">MHFYATAQLALAMTIALVLPPQALAAPVTQLVIGTGSVTGVYYPAGGAICRLINKNQKERTIRCSVLATEGSISNLHALDDNQINLAIVQSDAQLAYLRGSGEFSSKGANPHLRSLFSLYVEPLTIVARKDSDINGLTDLLGKRLDIGNPGSGDRSTMELLMQAEGWAANSFASVSELKGAERAQALCDNQFDAFVYVVGHPSGTIKEASGNCDINLVPVADDTVTKLLEEHPEYTKTIIPGRLYRGVDKDIPSFGVVATVVTTDTLSENIAYAIVNAIFSNFEQFKRLHPAFSTLNRKNMVIQGLTAPLHPGALKYYQEVGLVTREQQK</sequence>
<evidence type="ECO:0000313" key="2">
    <source>
        <dbReference type="EMBL" id="MFC3913767.1"/>
    </source>
</evidence>
<organism evidence="2 3">
    <name type="scientific">Pseudaeromonas sharmana</name>
    <dbReference type="NCBI Taxonomy" id="328412"/>
    <lineage>
        <taxon>Bacteria</taxon>
        <taxon>Pseudomonadati</taxon>
        <taxon>Pseudomonadota</taxon>
        <taxon>Gammaproteobacteria</taxon>
        <taxon>Aeromonadales</taxon>
        <taxon>Aeromonadaceae</taxon>
        <taxon>Pseudaeromonas</taxon>
    </lineage>
</organism>
<comment type="caution">
    <text evidence="2">The sequence shown here is derived from an EMBL/GenBank/DDBJ whole genome shotgun (WGS) entry which is preliminary data.</text>
</comment>
<keyword evidence="1" id="KW-0732">Signal</keyword>
<dbReference type="Proteomes" id="UP001595692">
    <property type="component" value="Unassembled WGS sequence"/>
</dbReference>
<name>A0ABV8CNK2_9GAMM</name>
<dbReference type="EMBL" id="JBHSAF010000014">
    <property type="protein sequence ID" value="MFC3913767.1"/>
    <property type="molecule type" value="Genomic_DNA"/>
</dbReference>
<evidence type="ECO:0000256" key="1">
    <source>
        <dbReference type="SAM" id="SignalP"/>
    </source>
</evidence>
<proteinExistence type="predicted"/>
<dbReference type="PANTHER" id="PTHR42941:SF1">
    <property type="entry name" value="SLL1037 PROTEIN"/>
    <property type="match status" value="1"/>
</dbReference>
<dbReference type="Pfam" id="PF16868">
    <property type="entry name" value="NMT1_3"/>
    <property type="match status" value="1"/>
</dbReference>
<dbReference type="InterPro" id="IPR011852">
    <property type="entry name" value="TRAP_TAXI"/>
</dbReference>
<feature type="chain" id="PRO_5047224618" evidence="1">
    <location>
        <begin position="26"/>
        <end position="330"/>
    </location>
</feature>
<dbReference type="Gene3D" id="3.40.190.10">
    <property type="entry name" value="Periplasmic binding protein-like II"/>
    <property type="match status" value="2"/>
</dbReference>
<dbReference type="NCBIfam" id="TIGR02122">
    <property type="entry name" value="TRAP_TAXI"/>
    <property type="match status" value="1"/>
</dbReference>
<dbReference type="CDD" id="cd13568">
    <property type="entry name" value="PBP2_TAXI_TRAP_like_3"/>
    <property type="match status" value="1"/>
</dbReference>
<dbReference type="PANTHER" id="PTHR42941">
    <property type="entry name" value="SLL1037 PROTEIN"/>
    <property type="match status" value="1"/>
</dbReference>